<protein>
    <submittedName>
        <fullName evidence="1">DUF2442 domain-containing protein</fullName>
    </submittedName>
</protein>
<dbReference type="RefSeq" id="WP_178367559.1">
    <property type="nucleotide sequence ID" value="NZ_JACADJ010000059.1"/>
</dbReference>
<organism evidence="1 2">
    <name type="scientific">Desulfobacter latus</name>
    <dbReference type="NCBI Taxonomy" id="2292"/>
    <lineage>
        <taxon>Bacteria</taxon>
        <taxon>Pseudomonadati</taxon>
        <taxon>Thermodesulfobacteriota</taxon>
        <taxon>Desulfobacteria</taxon>
        <taxon>Desulfobacterales</taxon>
        <taxon>Desulfobacteraceae</taxon>
        <taxon>Desulfobacter</taxon>
    </lineage>
</organism>
<dbReference type="Gene3D" id="3.30.2020.40">
    <property type="entry name" value="Uncharacterised protein PF10387, DUF2442"/>
    <property type="match status" value="1"/>
</dbReference>
<evidence type="ECO:0000313" key="1">
    <source>
        <dbReference type="EMBL" id="NWH06106.1"/>
    </source>
</evidence>
<dbReference type="AlphaFoldDB" id="A0A850TF80"/>
<comment type="caution">
    <text evidence="1">The sequence shown here is derived from an EMBL/GenBank/DDBJ whole genome shotgun (WGS) entry which is preliminary data.</text>
</comment>
<reference evidence="1 2" key="1">
    <citation type="submission" date="2020-06" db="EMBL/GenBank/DDBJ databases">
        <title>High-quality draft genome of sulfate reducer Desulfobacter latus type strain AcrS2 isolated from marine sediment.</title>
        <authorList>
            <person name="Hoppe M."/>
            <person name="Larsen C.K."/>
            <person name="Marshall I.P.G."/>
            <person name="Schramm A."/>
            <person name="Marietou A.G."/>
        </authorList>
    </citation>
    <scope>NUCLEOTIDE SEQUENCE [LARGE SCALE GENOMIC DNA]</scope>
    <source>
        <strain evidence="1 2">AcRS2</strain>
    </source>
</reference>
<accession>A0A850TF80</accession>
<gene>
    <name evidence="1" type="ORF">HXW94_14115</name>
</gene>
<dbReference type="Pfam" id="PF10387">
    <property type="entry name" value="DUF2442"/>
    <property type="match status" value="1"/>
</dbReference>
<name>A0A850TF80_9BACT</name>
<dbReference type="Proteomes" id="UP000553343">
    <property type="component" value="Unassembled WGS sequence"/>
</dbReference>
<keyword evidence="2" id="KW-1185">Reference proteome</keyword>
<dbReference type="EMBL" id="JACADJ010000059">
    <property type="protein sequence ID" value="NWH06106.1"/>
    <property type="molecule type" value="Genomic_DNA"/>
</dbReference>
<dbReference type="InterPro" id="IPR018841">
    <property type="entry name" value="DUF2442"/>
</dbReference>
<proteinExistence type="predicted"/>
<evidence type="ECO:0000313" key="2">
    <source>
        <dbReference type="Proteomes" id="UP000553343"/>
    </source>
</evidence>
<sequence>MSTLTIEIEVPYAQDVIVTSELLNIDLSDGRSISVPLAWFPRLVYANQKERNNWRIIGRGEGVHWEDIDEDISVEGLLAGKASGESNVSLKKWITKRLAQQNAEADPGC</sequence>